<keyword evidence="1" id="KW-0067">ATP-binding</keyword>
<dbReference type="GO" id="GO:0005524">
    <property type="term" value="F:ATP binding"/>
    <property type="evidence" value="ECO:0007669"/>
    <property type="project" value="UniProtKB-KW"/>
</dbReference>
<accession>A0A2C5PTQ8</accession>
<dbReference type="AlphaFoldDB" id="A0A2C5PTQ8"/>
<protein>
    <submittedName>
        <fullName evidence="1">ATP-binding protein</fullName>
    </submittedName>
</protein>
<dbReference type="Proteomes" id="UP000222503">
    <property type="component" value="Unassembled WGS sequence"/>
</dbReference>
<sequence length="507" mass="57878">MSQITEVILTVNEGVFRGLAKQNLLFHQCIIELTDNAIAATPPEQMFHIDIQLIQSEEDPNIIDLYIGDKGKGMDVTILSNALQLGQSATTDNRLNEHGFGLKNSLATLTAGHREFTIWTKHSESAVIYVKGPFKHQMQIISTNDSMPVIPFLGSDYNTIIHAKVSREFLKTLQGRGARTDNLTPLRLWLIEHLGVTYRGYLDVNQETGLPFGNIFVSIGADKKRVPAIKLPLANSYTERFNIELNGVEHELVYRYGTLDKHTTRTMLFNDKLKYYYQSNQATQGIDIRLGRRTIATKQFENIWRKQSNNFELLDEPITRHNSYNEFIGELIIPDLPRGILTTVNNKTDFNLDDPDWVKIFNKLNEFRPIKNVRETTEKELVAKLSDRLKSLSPEDVVSTETSVWYNGTQIDLFHKKQSGEITIYEAKIGRGAPIDVYQLKMYWDGLLNEGVQPDIGILLVESFDSNLERMINDINNQLSPMAPRNTTDVKPYNLQLKTHHDLGLDR</sequence>
<comment type="caution">
    <text evidence="1">The sequence shown here is derived from an EMBL/GenBank/DDBJ whole genome shotgun (WGS) entry which is preliminary data.</text>
</comment>
<dbReference type="EMBL" id="NUUQ01000018">
    <property type="protein sequence ID" value="PHG61469.1"/>
    <property type="molecule type" value="Genomic_DNA"/>
</dbReference>
<reference evidence="1 2" key="1">
    <citation type="submission" date="2017-09" db="EMBL/GenBank/DDBJ databases">
        <title>Large-scale bioinformatics analysis of Bacillus genomes uncovers conserved roles of natural products in bacterial physiology.</title>
        <authorList>
            <consortium name="Agbiome Team Llc"/>
            <person name="Bleich R.M."/>
            <person name="Grubbs K.J."/>
            <person name="Santa Maria K.C."/>
            <person name="Allen S.E."/>
            <person name="Farag S."/>
            <person name="Shank E.A."/>
            <person name="Bowers A."/>
        </authorList>
    </citation>
    <scope>NUCLEOTIDE SEQUENCE [LARGE SCALE GENOMIC DNA]</scope>
    <source>
        <strain evidence="1 2">AFS029838</strain>
    </source>
</reference>
<proteinExistence type="predicted"/>
<name>A0A2C5PTQ8_9BACI</name>
<dbReference type="SUPFAM" id="SSF55874">
    <property type="entry name" value="ATPase domain of HSP90 chaperone/DNA topoisomerase II/histidine kinase"/>
    <property type="match status" value="1"/>
</dbReference>
<dbReference type="Gene3D" id="3.30.565.10">
    <property type="entry name" value="Histidine kinase-like ATPase, C-terminal domain"/>
    <property type="match status" value="1"/>
</dbReference>
<evidence type="ECO:0000313" key="2">
    <source>
        <dbReference type="Proteomes" id="UP000222503"/>
    </source>
</evidence>
<dbReference type="InterPro" id="IPR036890">
    <property type="entry name" value="HATPase_C_sf"/>
</dbReference>
<dbReference type="GO" id="GO:0003676">
    <property type="term" value="F:nucleic acid binding"/>
    <property type="evidence" value="ECO:0007669"/>
    <property type="project" value="InterPro"/>
</dbReference>
<gene>
    <name evidence="1" type="ORF">COI65_13355</name>
</gene>
<organism evidence="1 2">
    <name type="scientific">Bacillus wiedmannii</name>
    <dbReference type="NCBI Taxonomy" id="1890302"/>
    <lineage>
        <taxon>Bacteria</taxon>
        <taxon>Bacillati</taxon>
        <taxon>Bacillota</taxon>
        <taxon>Bacilli</taxon>
        <taxon>Bacillales</taxon>
        <taxon>Bacillaceae</taxon>
        <taxon>Bacillus</taxon>
        <taxon>Bacillus cereus group</taxon>
    </lineage>
</organism>
<dbReference type="InterPro" id="IPR011856">
    <property type="entry name" value="tRNA_endonuc-like_dom_sf"/>
</dbReference>
<keyword evidence="1" id="KW-0547">Nucleotide-binding</keyword>
<dbReference type="Pfam" id="PF13589">
    <property type="entry name" value="HATPase_c_3"/>
    <property type="match status" value="1"/>
</dbReference>
<evidence type="ECO:0000313" key="1">
    <source>
        <dbReference type="EMBL" id="PHG61469.1"/>
    </source>
</evidence>
<dbReference type="Gene3D" id="3.40.1350.10">
    <property type="match status" value="1"/>
</dbReference>
<dbReference type="RefSeq" id="WP_098204407.1">
    <property type="nucleotide sequence ID" value="NZ_JAOPSZ010000344.1"/>
</dbReference>